<evidence type="ECO:0000256" key="3">
    <source>
        <dbReference type="PROSITE-ProRule" id="PRU00023"/>
    </source>
</evidence>
<dbReference type="PANTHER" id="PTHR24188">
    <property type="entry name" value="ANKYRIN REPEAT PROTEIN"/>
    <property type="match status" value="1"/>
</dbReference>
<reference evidence="5" key="1">
    <citation type="submission" date="2021-03" db="EMBL/GenBank/DDBJ databases">
        <authorList>
            <person name="Bekaert M."/>
        </authorList>
    </citation>
    <scope>NUCLEOTIDE SEQUENCE</scope>
</reference>
<keyword evidence="1" id="KW-0677">Repeat</keyword>
<feature type="repeat" description="ANK" evidence="3">
    <location>
        <begin position="210"/>
        <end position="242"/>
    </location>
</feature>
<dbReference type="InterPro" id="IPR002110">
    <property type="entry name" value="Ankyrin_rpt"/>
</dbReference>
<evidence type="ECO:0000256" key="1">
    <source>
        <dbReference type="ARBA" id="ARBA00022737"/>
    </source>
</evidence>
<comment type="caution">
    <text evidence="5">The sequence shown here is derived from an EMBL/GenBank/DDBJ whole genome shotgun (WGS) entry which is preliminary data.</text>
</comment>
<dbReference type="Gene3D" id="1.25.40.20">
    <property type="entry name" value="Ankyrin repeat-containing domain"/>
    <property type="match status" value="4"/>
</dbReference>
<dbReference type="OrthoDB" id="5989012at2759"/>
<accession>A0A8S3QWZ2</accession>
<gene>
    <name evidence="5" type="ORF">MEDL_14069</name>
</gene>
<dbReference type="AlphaFoldDB" id="A0A8S3QWZ2"/>
<evidence type="ECO:0000313" key="6">
    <source>
        <dbReference type="Proteomes" id="UP000683360"/>
    </source>
</evidence>
<feature type="transmembrane region" description="Helical" evidence="4">
    <location>
        <begin position="844"/>
        <end position="863"/>
    </location>
</feature>
<keyword evidence="4" id="KW-0472">Membrane</keyword>
<dbReference type="SUPFAM" id="SSF48403">
    <property type="entry name" value="Ankyrin repeat"/>
    <property type="match status" value="2"/>
</dbReference>
<proteinExistence type="predicted"/>
<dbReference type="EMBL" id="CAJPWZ010000721">
    <property type="protein sequence ID" value="CAG2199391.1"/>
    <property type="molecule type" value="Genomic_DNA"/>
</dbReference>
<dbReference type="PANTHER" id="PTHR24188:SF29">
    <property type="entry name" value="GH09064P"/>
    <property type="match status" value="1"/>
</dbReference>
<dbReference type="SMART" id="SM00248">
    <property type="entry name" value="ANK"/>
    <property type="match status" value="10"/>
</dbReference>
<dbReference type="InterPro" id="IPR036770">
    <property type="entry name" value="Ankyrin_rpt-contain_sf"/>
</dbReference>
<protein>
    <submittedName>
        <fullName evidence="5">Uncharacterized protein</fullName>
    </submittedName>
</protein>
<evidence type="ECO:0000313" key="5">
    <source>
        <dbReference type="EMBL" id="CAG2199391.1"/>
    </source>
</evidence>
<keyword evidence="6" id="KW-1185">Reference proteome</keyword>
<dbReference type="PROSITE" id="PS50297">
    <property type="entry name" value="ANK_REP_REGION"/>
    <property type="match status" value="1"/>
</dbReference>
<dbReference type="PROSITE" id="PS50088">
    <property type="entry name" value="ANK_REPEAT"/>
    <property type="match status" value="1"/>
</dbReference>
<dbReference type="Pfam" id="PF12796">
    <property type="entry name" value="Ank_2"/>
    <property type="match status" value="1"/>
</dbReference>
<evidence type="ECO:0000256" key="2">
    <source>
        <dbReference type="ARBA" id="ARBA00023043"/>
    </source>
</evidence>
<evidence type="ECO:0000256" key="4">
    <source>
        <dbReference type="SAM" id="Phobius"/>
    </source>
</evidence>
<keyword evidence="4" id="KW-0812">Transmembrane</keyword>
<organism evidence="5 6">
    <name type="scientific">Mytilus edulis</name>
    <name type="common">Blue mussel</name>
    <dbReference type="NCBI Taxonomy" id="6550"/>
    <lineage>
        <taxon>Eukaryota</taxon>
        <taxon>Metazoa</taxon>
        <taxon>Spiralia</taxon>
        <taxon>Lophotrochozoa</taxon>
        <taxon>Mollusca</taxon>
        <taxon>Bivalvia</taxon>
        <taxon>Autobranchia</taxon>
        <taxon>Pteriomorphia</taxon>
        <taxon>Mytilida</taxon>
        <taxon>Mytiloidea</taxon>
        <taxon>Mytilidae</taxon>
        <taxon>Mytilinae</taxon>
        <taxon>Mytilus</taxon>
    </lineage>
</organism>
<sequence length="1067" mass="124941">MNKNVKYENMLSGYVKDLMKKDKKFKLELLYQVVWKYNHYHTTELVLKYMGVAAINIPNAMNQSPAFIAASQGNEKTLKCLFNNGANASISVDYAYSSIQSTFYASEKGHRQIVKLLIDNGLKDECLPCNGTLYWLPLLSNRQQQTIKLYKIRAEFSFNHYVYLKTFFYDDWRLIACETALNIAIRHGHLEIVKLLLNETFSSINCKTYDGKTPLMTAVRYNRTEIFYYLYLRGANLTTKCVHAFDINSLRSKLDLLELTLLTTEQCPAGASVVHFIAMYGNLEMMIFMYKNGFVDWEQRDADEATPLHFAFCNYNYIFIVFNYLKKLNLNFSAITVNGSSIYHSAATCRSFILYLFYRHDRYQFNIPDCLDYKNRSILHYSMLLPMRQTRDDLYTGDKESGLILAMFAVCLNAKHNFLHIDNKGKNFLHYAAKNGNYFGFINVFRSLSDHDVMSLLTQKDTSENTPVDEIFQALEKRSFFDPILIPSGCEIKDVFYTKCQTKFEYILTNHEMCLLKTLWYLHQKDGFSKFNATKLLSIAIRKSRIYPILMLKVYAEEQFQHIVQNNPPLLHFITKYDGPDIAEFLLTRDNSLKCNGSFSPLHEIVMNERNTHSMHYNHKFLTQYLKDYTCKILDKCFDKDGYNLLHRAVMGGNLLGTQFLVKKGMNVIHVSRHEKSALEISIIKAPFLENDAVPLRYSKSFPFQVLQYISENRTDKTIIDFDITLQYDQTAIFLLENVYTSRPSRRQKIAKLLCKPNKSHLSLVHLAAAKGFIGFLKKCTLLFGADILNCCDFNKITPFYLAKIYQQESVIKWMTSIRVPGTKPKLEVESLLMYNRFSITTDTIYLIGHAAFIIVINIMVSYKHKSRNVDMEQLKQKQFLHVQWLAYFSKDLEDKHKISSNEYSKFEYNLVSWMNSNISLHGIQPQFDEKRKHYESMLEVYEKNMNEDCLQCENMRSAMIENFPEICSVMDVFLLEMDCFEEMIYTNYNNIMQMSTAEIQMNIYNLIVYLEKEAKKNPYFKAKVKFFQKNMSMLLYFMQFIPTYRKSSLCMRFIVLQAEYAEKMDL</sequence>
<keyword evidence="4" id="KW-1133">Transmembrane helix</keyword>
<dbReference type="Proteomes" id="UP000683360">
    <property type="component" value="Unassembled WGS sequence"/>
</dbReference>
<name>A0A8S3QWZ2_MYTED</name>
<keyword evidence="2 3" id="KW-0040">ANK repeat</keyword>